<reference evidence="10 11" key="1">
    <citation type="submission" date="2019-06" db="EMBL/GenBank/DDBJ databases">
        <title>Genome sequencing of plant associated microbes to promote plant fitness in Sorghum bicolor and Oryza sativa.</title>
        <authorList>
            <person name="Coleman-Derr D."/>
        </authorList>
    </citation>
    <scope>NUCLEOTIDE SEQUENCE [LARGE SCALE GENOMIC DNA]</scope>
    <source>
        <strain evidence="10 11">KV-663</strain>
    </source>
</reference>
<dbReference type="PANTHER" id="PTHR21716">
    <property type="entry name" value="TRANSMEMBRANE PROTEIN"/>
    <property type="match status" value="1"/>
</dbReference>
<feature type="transmembrane region" description="Helical" evidence="9">
    <location>
        <begin position="255"/>
        <end position="281"/>
    </location>
</feature>
<keyword evidence="6 9" id="KW-1133">Transmembrane helix</keyword>
<feature type="transmembrane region" description="Helical" evidence="9">
    <location>
        <begin position="164"/>
        <end position="188"/>
    </location>
</feature>
<dbReference type="GO" id="GO:0055085">
    <property type="term" value="P:transmembrane transport"/>
    <property type="evidence" value="ECO:0007669"/>
    <property type="project" value="TreeGrafter"/>
</dbReference>
<feature type="transmembrane region" description="Helical" evidence="9">
    <location>
        <begin position="324"/>
        <end position="352"/>
    </location>
</feature>
<keyword evidence="7 9" id="KW-0472">Membrane</keyword>
<evidence type="ECO:0000256" key="8">
    <source>
        <dbReference type="SAM" id="MobiDB-lite"/>
    </source>
</evidence>
<keyword evidence="5 9" id="KW-0812">Transmembrane</keyword>
<feature type="region of interest" description="Disordered" evidence="8">
    <location>
        <begin position="376"/>
        <end position="412"/>
    </location>
</feature>
<evidence type="ECO:0000256" key="7">
    <source>
        <dbReference type="ARBA" id="ARBA00023136"/>
    </source>
</evidence>
<evidence type="ECO:0000256" key="2">
    <source>
        <dbReference type="ARBA" id="ARBA00009773"/>
    </source>
</evidence>
<dbReference type="Proteomes" id="UP000316747">
    <property type="component" value="Unassembled WGS sequence"/>
</dbReference>
<feature type="transmembrane region" description="Helical" evidence="9">
    <location>
        <begin position="54"/>
        <end position="72"/>
    </location>
</feature>
<comment type="subcellular location">
    <subcellularLocation>
        <location evidence="1">Cell membrane</location>
        <topology evidence="1">Multi-pass membrane protein</topology>
    </subcellularLocation>
</comment>
<feature type="transmembrane region" description="Helical" evidence="9">
    <location>
        <begin position="31"/>
        <end position="48"/>
    </location>
</feature>
<feature type="compositionally biased region" description="Polar residues" evidence="8">
    <location>
        <begin position="396"/>
        <end position="412"/>
    </location>
</feature>
<organism evidence="10 11">
    <name type="scientific">Humibacillus xanthopallidus</name>
    <dbReference type="NCBI Taxonomy" id="412689"/>
    <lineage>
        <taxon>Bacteria</taxon>
        <taxon>Bacillati</taxon>
        <taxon>Actinomycetota</taxon>
        <taxon>Actinomycetes</taxon>
        <taxon>Micrococcales</taxon>
        <taxon>Intrasporangiaceae</taxon>
        <taxon>Humibacillus</taxon>
    </lineage>
</organism>
<evidence type="ECO:0000256" key="6">
    <source>
        <dbReference type="ARBA" id="ARBA00022989"/>
    </source>
</evidence>
<evidence type="ECO:0000256" key="9">
    <source>
        <dbReference type="SAM" id="Phobius"/>
    </source>
</evidence>
<name>A0A543HUN7_9MICO</name>
<feature type="transmembrane region" description="Helical" evidence="9">
    <location>
        <begin position="288"/>
        <end position="304"/>
    </location>
</feature>
<evidence type="ECO:0000256" key="3">
    <source>
        <dbReference type="ARBA" id="ARBA00022448"/>
    </source>
</evidence>
<keyword evidence="11" id="KW-1185">Reference proteome</keyword>
<evidence type="ECO:0000313" key="11">
    <source>
        <dbReference type="Proteomes" id="UP000316747"/>
    </source>
</evidence>
<evidence type="ECO:0000256" key="4">
    <source>
        <dbReference type="ARBA" id="ARBA00022475"/>
    </source>
</evidence>
<dbReference type="Pfam" id="PF01594">
    <property type="entry name" value="AI-2E_transport"/>
    <property type="match status" value="1"/>
</dbReference>
<evidence type="ECO:0000313" key="10">
    <source>
        <dbReference type="EMBL" id="TQM62048.1"/>
    </source>
</evidence>
<keyword evidence="3" id="KW-0813">Transport</keyword>
<dbReference type="InterPro" id="IPR002549">
    <property type="entry name" value="AI-2E-like"/>
</dbReference>
<comment type="similarity">
    <text evidence="2">Belongs to the autoinducer-2 exporter (AI-2E) (TC 2.A.86) family.</text>
</comment>
<gene>
    <name evidence="10" type="ORF">FBY41_2072</name>
</gene>
<dbReference type="RefSeq" id="WP_141844124.1">
    <property type="nucleotide sequence ID" value="NZ_VFPM01000002.1"/>
</dbReference>
<accession>A0A543HUN7</accession>
<feature type="transmembrane region" description="Helical" evidence="9">
    <location>
        <begin position="84"/>
        <end position="107"/>
    </location>
</feature>
<dbReference type="OrthoDB" id="5242074at2"/>
<dbReference type="PANTHER" id="PTHR21716:SF53">
    <property type="entry name" value="PERMEASE PERM-RELATED"/>
    <property type="match status" value="1"/>
</dbReference>
<feature type="compositionally biased region" description="Basic residues" evidence="8">
    <location>
        <begin position="380"/>
        <end position="389"/>
    </location>
</feature>
<sequence length="412" mass="43768">MTGPVTEPPLPPTPSGDVVVRFDRRNVWRTGWVLAGVVALAALARWVIDDGGSVIFTLIMSMLAAIAMEPAVARLSHRMRRGVATIIVMLGVLVFIIVFLLAFGRLLGEQLATFVKSVPDIVERAVAWANETFGASLTVQSILEQFTGGTAGLARVAGNLAGGLIGVIAAVLGAFFSSITFFFFTFYFSADNPRLRMWVARLVPPKQQEVFGVAWDLAVIKTGGYVSARLVLAAICGGLSSLFMLIIGMDYWLALGIWTGLVAQFVPTIGTYIAIALPVLVGLMGPEPWQGLALLAFALVYQQIENVTIEPRISAEAVDVHPAVSFAAVMFGAALFGVAGAFVAVPVAALMLSLFGIYSRKYDLVPELAALQAAKEHTKEQKKRTHRAKAAADPAGQTTTGDSTGQASTEGV</sequence>
<dbReference type="EMBL" id="VFPM01000002">
    <property type="protein sequence ID" value="TQM62048.1"/>
    <property type="molecule type" value="Genomic_DNA"/>
</dbReference>
<feature type="transmembrane region" description="Helical" evidence="9">
    <location>
        <begin position="230"/>
        <end position="249"/>
    </location>
</feature>
<dbReference type="AlphaFoldDB" id="A0A543HUN7"/>
<protein>
    <submittedName>
        <fullName evidence="10">Putative PurR-regulated permease PerM</fullName>
    </submittedName>
</protein>
<evidence type="ECO:0000256" key="1">
    <source>
        <dbReference type="ARBA" id="ARBA00004651"/>
    </source>
</evidence>
<evidence type="ECO:0000256" key="5">
    <source>
        <dbReference type="ARBA" id="ARBA00022692"/>
    </source>
</evidence>
<proteinExistence type="inferred from homology"/>
<keyword evidence="4" id="KW-1003">Cell membrane</keyword>
<dbReference type="GO" id="GO:0005886">
    <property type="term" value="C:plasma membrane"/>
    <property type="evidence" value="ECO:0007669"/>
    <property type="project" value="UniProtKB-SubCell"/>
</dbReference>
<comment type="caution">
    <text evidence="10">The sequence shown here is derived from an EMBL/GenBank/DDBJ whole genome shotgun (WGS) entry which is preliminary data.</text>
</comment>